<keyword evidence="2" id="KW-1185">Reference proteome</keyword>
<dbReference type="Proteomes" id="UP001142400">
    <property type="component" value="Unassembled WGS sequence"/>
</dbReference>
<dbReference type="EMBL" id="JANIIC010000027">
    <property type="protein sequence ID" value="MCQ8831840.1"/>
    <property type="molecule type" value="Genomic_DNA"/>
</dbReference>
<name>A0A9X2RX16_STRMQ</name>
<reference evidence="1" key="1">
    <citation type="submission" date="2022-06" db="EMBL/GenBank/DDBJ databases">
        <title>WGS of actinobacteria.</title>
        <authorList>
            <person name="Thawai C."/>
        </authorList>
    </citation>
    <scope>NUCLEOTIDE SEQUENCE</scope>
    <source>
        <strain evidence="1">DSM 42010</strain>
    </source>
</reference>
<organism evidence="1 2">
    <name type="scientific">Streptomyces malaysiensis subsp. samsunensis</name>
    <dbReference type="NCBI Taxonomy" id="459658"/>
    <lineage>
        <taxon>Bacteria</taxon>
        <taxon>Bacillati</taxon>
        <taxon>Actinomycetota</taxon>
        <taxon>Actinomycetes</taxon>
        <taxon>Kitasatosporales</taxon>
        <taxon>Streptomycetaceae</taxon>
        <taxon>Streptomyces</taxon>
        <taxon>Streptomyces violaceusniger group</taxon>
    </lineage>
</organism>
<evidence type="ECO:0000313" key="2">
    <source>
        <dbReference type="Proteomes" id="UP001142400"/>
    </source>
</evidence>
<dbReference type="RefSeq" id="WP_257632776.1">
    <property type="nucleotide sequence ID" value="NZ_JANIIC010000027.1"/>
</dbReference>
<accession>A0A9X2RX16</accession>
<dbReference type="AlphaFoldDB" id="A0A9X2RX16"/>
<gene>
    <name evidence="1" type="ORF">NQU54_22890</name>
</gene>
<sequence>MTDHPYTNADLRATAAEVVATAIREITPSEIADRMDRNYVQSTNPGDGNGRTWEQLLNGDGLDTTEFLAARQQIDDLIRDAADVSEWAIQLSAASLTPHPAMAWQSTTGGYDVAVQVATANDLIPAARDELMAELRKAVGETVCRVLGLKPVA</sequence>
<proteinExistence type="predicted"/>
<evidence type="ECO:0000313" key="1">
    <source>
        <dbReference type="EMBL" id="MCQ8831840.1"/>
    </source>
</evidence>
<comment type="caution">
    <text evidence="1">The sequence shown here is derived from an EMBL/GenBank/DDBJ whole genome shotgun (WGS) entry which is preliminary data.</text>
</comment>
<protein>
    <submittedName>
        <fullName evidence="1">Uncharacterized protein</fullName>
    </submittedName>
</protein>